<evidence type="ECO:0000313" key="4">
    <source>
        <dbReference type="EMBL" id="CAB4801301.1"/>
    </source>
</evidence>
<dbReference type="EMBL" id="CAFBMI010000031">
    <property type="protein sequence ID" value="CAB4897974.1"/>
    <property type="molecule type" value="Genomic_DNA"/>
</dbReference>
<evidence type="ECO:0000313" key="7">
    <source>
        <dbReference type="EMBL" id="CAB4970991.1"/>
    </source>
</evidence>
<proteinExistence type="predicted"/>
<dbReference type="Pfam" id="PF01663">
    <property type="entry name" value="Phosphodiest"/>
    <property type="match status" value="1"/>
</dbReference>
<dbReference type="EMBL" id="CAFAAR010000032">
    <property type="protein sequence ID" value="CAB4801301.1"/>
    <property type="molecule type" value="Genomic_DNA"/>
</dbReference>
<dbReference type="PANTHER" id="PTHR10151">
    <property type="entry name" value="ECTONUCLEOTIDE PYROPHOSPHATASE/PHOSPHODIESTERASE"/>
    <property type="match status" value="1"/>
</dbReference>
<evidence type="ECO:0000313" key="8">
    <source>
        <dbReference type="EMBL" id="CAB5015029.1"/>
    </source>
</evidence>
<evidence type="ECO:0000313" key="1">
    <source>
        <dbReference type="EMBL" id="CAB4666128.1"/>
    </source>
</evidence>
<dbReference type="EMBL" id="CAEZZZ010000053">
    <property type="protein sequence ID" value="CAB4781831.1"/>
    <property type="molecule type" value="Genomic_DNA"/>
</dbReference>
<evidence type="ECO:0000313" key="9">
    <source>
        <dbReference type="EMBL" id="CAB5071826.1"/>
    </source>
</evidence>
<dbReference type="SUPFAM" id="SSF53649">
    <property type="entry name" value="Alkaline phosphatase-like"/>
    <property type="match status" value="1"/>
</dbReference>
<dbReference type="AlphaFoldDB" id="A0A6J7BUM7"/>
<dbReference type="EMBL" id="CAEZXT010000001">
    <property type="protein sequence ID" value="CAB4687531.1"/>
    <property type="molecule type" value="Genomic_DNA"/>
</dbReference>
<sequence length="366" mass="39848">MHLADIAPSIFSTLGVPDSDNRMNIDSSPSGRECLFLIDGLGASVINEYRDLLPSLSSMHSYSPLQSSFPTTTATALATLTTGQLPGVHGMLGYTVRVPRSGGRILNALKWDERVDPENWQPVETLFQKAERSGISVSHVAAKRYENSGFTRAAFRGAQYKGANILTDLVDETKKALRESPSFAYIYINDLDVAGHSDGVGSQKWLDALAYVELLTRSLISNLPKGTRLWLTADHGMINTDEKITMGENNPLLDGVELIAGEPRARHLYLPVDQLGNSSHVAQTWRDFLGERADIYTQQEAIDAGLFGDVLTADARDRMGDILAIAKGNVVLIEAGRKELESAMVGHHGGLTDAEKLIPLLSCETN</sequence>
<dbReference type="InterPro" id="IPR002591">
    <property type="entry name" value="Phosphodiest/P_Trfase"/>
</dbReference>
<dbReference type="EMBL" id="CAFBJH010000020">
    <property type="protein sequence ID" value="CAB4849180.1"/>
    <property type="molecule type" value="Genomic_DNA"/>
</dbReference>
<dbReference type="Gene3D" id="3.40.720.10">
    <property type="entry name" value="Alkaline Phosphatase, subunit A"/>
    <property type="match status" value="1"/>
</dbReference>
<name>A0A6J7BUM7_9ZZZZ</name>
<protein>
    <submittedName>
        <fullName evidence="5">Unannotated protein</fullName>
    </submittedName>
</protein>
<dbReference type="PANTHER" id="PTHR10151:SF120">
    <property type="entry name" value="BIS(5'-ADENOSYL)-TRIPHOSPHATASE"/>
    <property type="match status" value="1"/>
</dbReference>
<gene>
    <name evidence="1" type="ORF">UFOPK2288_00773</name>
    <name evidence="2" type="ORF">UFOPK2589_00043</name>
    <name evidence="3" type="ORF">UFOPK2931_00839</name>
    <name evidence="4" type="ORF">UFOPK3056_00519</name>
    <name evidence="5" type="ORF">UFOPK3287_00483</name>
    <name evidence="6" type="ORF">UFOPK3558_00526</name>
    <name evidence="7" type="ORF">UFOPK3916_00400</name>
    <name evidence="8" type="ORF">UFOPK4074_00843</name>
    <name evidence="9" type="ORF">UFOPK4372_00502</name>
</gene>
<dbReference type="EMBL" id="CAFBQZ010000026">
    <property type="protein sequence ID" value="CAB5071826.1"/>
    <property type="molecule type" value="Genomic_DNA"/>
</dbReference>
<dbReference type="EMBL" id="CAFBPG010000076">
    <property type="protein sequence ID" value="CAB5015029.1"/>
    <property type="molecule type" value="Genomic_DNA"/>
</dbReference>
<evidence type="ECO:0000313" key="6">
    <source>
        <dbReference type="EMBL" id="CAB4897974.1"/>
    </source>
</evidence>
<evidence type="ECO:0000313" key="2">
    <source>
        <dbReference type="EMBL" id="CAB4687531.1"/>
    </source>
</evidence>
<accession>A0A6J7BUM7</accession>
<evidence type="ECO:0000313" key="5">
    <source>
        <dbReference type="EMBL" id="CAB4849180.1"/>
    </source>
</evidence>
<dbReference type="EMBL" id="CAEZWS010000034">
    <property type="protein sequence ID" value="CAB4666128.1"/>
    <property type="molecule type" value="Genomic_DNA"/>
</dbReference>
<organism evidence="5">
    <name type="scientific">freshwater metagenome</name>
    <dbReference type="NCBI Taxonomy" id="449393"/>
    <lineage>
        <taxon>unclassified sequences</taxon>
        <taxon>metagenomes</taxon>
        <taxon>ecological metagenomes</taxon>
    </lineage>
</organism>
<reference evidence="5" key="1">
    <citation type="submission" date="2020-05" db="EMBL/GenBank/DDBJ databases">
        <authorList>
            <person name="Chiriac C."/>
            <person name="Salcher M."/>
            <person name="Ghai R."/>
            <person name="Kavagutti S V."/>
        </authorList>
    </citation>
    <scope>NUCLEOTIDE SEQUENCE</scope>
</reference>
<dbReference type="GO" id="GO:0016787">
    <property type="term" value="F:hydrolase activity"/>
    <property type="evidence" value="ECO:0007669"/>
    <property type="project" value="UniProtKB-ARBA"/>
</dbReference>
<dbReference type="InterPro" id="IPR017850">
    <property type="entry name" value="Alkaline_phosphatase_core_sf"/>
</dbReference>
<evidence type="ECO:0000313" key="3">
    <source>
        <dbReference type="EMBL" id="CAB4781831.1"/>
    </source>
</evidence>
<dbReference type="EMBL" id="CAFBOE010000019">
    <property type="protein sequence ID" value="CAB4970991.1"/>
    <property type="molecule type" value="Genomic_DNA"/>
</dbReference>